<comment type="caution">
    <text evidence="6">The sequence shown here is derived from an EMBL/GenBank/DDBJ whole genome shotgun (WGS) entry which is preliminary data.</text>
</comment>
<gene>
    <name evidence="6" type="ORF">K7J14_10185</name>
</gene>
<evidence type="ECO:0000313" key="6">
    <source>
        <dbReference type="EMBL" id="MCD1655066.1"/>
    </source>
</evidence>
<evidence type="ECO:0000256" key="2">
    <source>
        <dbReference type="ARBA" id="ARBA00029447"/>
    </source>
</evidence>
<dbReference type="RefSeq" id="WP_230755836.1">
    <property type="nucleotide sequence ID" value="NZ_JAINWA010000003.1"/>
</dbReference>
<dbReference type="GO" id="GO:0007165">
    <property type="term" value="P:signal transduction"/>
    <property type="evidence" value="ECO:0007669"/>
    <property type="project" value="UniProtKB-KW"/>
</dbReference>
<evidence type="ECO:0000256" key="4">
    <source>
        <dbReference type="SAM" id="Coils"/>
    </source>
</evidence>
<dbReference type="GO" id="GO:0006935">
    <property type="term" value="P:chemotaxis"/>
    <property type="evidence" value="ECO:0007669"/>
    <property type="project" value="UniProtKB-KW"/>
</dbReference>
<reference evidence="6" key="1">
    <citation type="submission" date="2021-08" db="EMBL/GenBank/DDBJ databases">
        <title>Comparative analyses of Brucepasteria parasyntrophica and Teretinema zuelzerae.</title>
        <authorList>
            <person name="Song Y."/>
            <person name="Brune A."/>
        </authorList>
    </citation>
    <scope>NUCLEOTIDE SEQUENCE</scope>
    <source>
        <strain evidence="6">DSM 1903</strain>
    </source>
</reference>
<dbReference type="InterPro" id="IPR004089">
    <property type="entry name" value="MCPsignal_dom"/>
</dbReference>
<keyword evidence="3" id="KW-0807">Transducer</keyword>
<dbReference type="InterPro" id="IPR051310">
    <property type="entry name" value="MCP_chemotaxis"/>
</dbReference>
<dbReference type="Proteomes" id="UP001198163">
    <property type="component" value="Unassembled WGS sequence"/>
</dbReference>
<protein>
    <recommendedName>
        <fullName evidence="5">Methyl-accepting transducer domain-containing protein</fullName>
    </recommendedName>
</protein>
<dbReference type="PANTHER" id="PTHR43531:SF11">
    <property type="entry name" value="METHYL-ACCEPTING CHEMOTAXIS PROTEIN 3"/>
    <property type="match status" value="1"/>
</dbReference>
<dbReference type="Pfam" id="PF00015">
    <property type="entry name" value="MCPsignal"/>
    <property type="match status" value="1"/>
</dbReference>
<dbReference type="Gene3D" id="1.10.287.950">
    <property type="entry name" value="Methyl-accepting chemotaxis protein"/>
    <property type="match status" value="1"/>
</dbReference>
<accession>A0AAE3EII8</accession>
<organism evidence="6 7">
    <name type="scientific">Teretinema zuelzerae</name>
    <dbReference type="NCBI Taxonomy" id="156"/>
    <lineage>
        <taxon>Bacteria</taxon>
        <taxon>Pseudomonadati</taxon>
        <taxon>Spirochaetota</taxon>
        <taxon>Spirochaetia</taxon>
        <taxon>Spirochaetales</taxon>
        <taxon>Treponemataceae</taxon>
        <taxon>Teretinema</taxon>
    </lineage>
</organism>
<dbReference type="SUPFAM" id="SSF58104">
    <property type="entry name" value="Methyl-accepting chemotaxis protein (MCP) signaling domain"/>
    <property type="match status" value="1"/>
</dbReference>
<dbReference type="GO" id="GO:0004888">
    <property type="term" value="F:transmembrane signaling receptor activity"/>
    <property type="evidence" value="ECO:0007669"/>
    <property type="project" value="TreeGrafter"/>
</dbReference>
<dbReference type="AlphaFoldDB" id="A0AAE3EII8"/>
<proteinExistence type="inferred from homology"/>
<keyword evidence="1" id="KW-0145">Chemotaxis</keyword>
<comment type="similarity">
    <text evidence="2">Belongs to the methyl-accepting chemotaxis (MCP) protein family.</text>
</comment>
<evidence type="ECO:0000256" key="3">
    <source>
        <dbReference type="PROSITE-ProRule" id="PRU00284"/>
    </source>
</evidence>
<keyword evidence="7" id="KW-1185">Reference proteome</keyword>
<dbReference type="EMBL" id="JAINWA010000003">
    <property type="protein sequence ID" value="MCD1655066.1"/>
    <property type="molecule type" value="Genomic_DNA"/>
</dbReference>
<keyword evidence="4" id="KW-0175">Coiled coil</keyword>
<name>A0AAE3EII8_9SPIR</name>
<feature type="domain" description="Methyl-accepting transducer" evidence="5">
    <location>
        <begin position="9"/>
        <end position="114"/>
    </location>
</feature>
<evidence type="ECO:0000313" key="7">
    <source>
        <dbReference type="Proteomes" id="UP001198163"/>
    </source>
</evidence>
<evidence type="ECO:0000259" key="5">
    <source>
        <dbReference type="PROSITE" id="PS50111"/>
    </source>
</evidence>
<dbReference type="PANTHER" id="PTHR43531">
    <property type="entry name" value="PROTEIN ICFG"/>
    <property type="match status" value="1"/>
</dbReference>
<evidence type="ECO:0000256" key="1">
    <source>
        <dbReference type="ARBA" id="ARBA00022500"/>
    </source>
</evidence>
<dbReference type="PROSITE" id="PS50111">
    <property type="entry name" value="CHEMOTAXIS_TRANSDUC_2"/>
    <property type="match status" value="1"/>
</dbReference>
<sequence length="132" mass="14131">MRRRSDELGEAGKGFAVVAAEVRKLVERSQLAAGEITALSGSSVEVAERAGRLIVEIIPDIKSTAHLVQEIAASSNEQNTGVEQINDALNQLDQIIQQNATASEQLSSMAEELSSQAESMKDTVGFFIVRSS</sequence>
<dbReference type="GO" id="GO:0005886">
    <property type="term" value="C:plasma membrane"/>
    <property type="evidence" value="ECO:0007669"/>
    <property type="project" value="TreeGrafter"/>
</dbReference>
<feature type="coiled-coil region" evidence="4">
    <location>
        <begin position="85"/>
        <end position="123"/>
    </location>
</feature>